<accession>A0ABV2X0Y0</accession>
<evidence type="ECO:0008006" key="3">
    <source>
        <dbReference type="Google" id="ProtNLM"/>
    </source>
</evidence>
<gene>
    <name evidence="1" type="ORF">ABZ510_33790</name>
</gene>
<proteinExistence type="predicted"/>
<comment type="caution">
    <text evidence="1">The sequence shown here is derived from an EMBL/GenBank/DDBJ whole genome shotgun (WGS) entry which is preliminary data.</text>
</comment>
<evidence type="ECO:0000313" key="2">
    <source>
        <dbReference type="Proteomes" id="UP001550628"/>
    </source>
</evidence>
<protein>
    <recommendedName>
        <fullName evidence="3">DUF1963 domain-containing protein</fullName>
    </recommendedName>
</protein>
<evidence type="ECO:0000313" key="1">
    <source>
        <dbReference type="EMBL" id="MEU1956811.1"/>
    </source>
</evidence>
<dbReference type="Proteomes" id="UP001550628">
    <property type="component" value="Unassembled WGS sequence"/>
</dbReference>
<dbReference type="EMBL" id="JBEYBF010000045">
    <property type="protein sequence ID" value="MEU1956811.1"/>
    <property type="molecule type" value="Genomic_DNA"/>
</dbReference>
<name>A0ABV2X0Y0_9NOCA</name>
<keyword evidence="2" id="KW-1185">Reference proteome</keyword>
<reference evidence="1 2" key="1">
    <citation type="submission" date="2024-06" db="EMBL/GenBank/DDBJ databases">
        <title>The Natural Products Discovery Center: Release of the First 8490 Sequenced Strains for Exploring Actinobacteria Biosynthetic Diversity.</title>
        <authorList>
            <person name="Kalkreuter E."/>
            <person name="Kautsar S.A."/>
            <person name="Yang D."/>
            <person name="Bader C.D."/>
            <person name="Teijaro C.N."/>
            <person name="Fluegel L."/>
            <person name="Davis C.M."/>
            <person name="Simpson J.R."/>
            <person name="Lauterbach L."/>
            <person name="Steele A.D."/>
            <person name="Gui C."/>
            <person name="Meng S."/>
            <person name="Li G."/>
            <person name="Viehrig K."/>
            <person name="Ye F."/>
            <person name="Su P."/>
            <person name="Kiefer A.F."/>
            <person name="Nichols A."/>
            <person name="Cepeda A.J."/>
            <person name="Yan W."/>
            <person name="Fan B."/>
            <person name="Jiang Y."/>
            <person name="Adhikari A."/>
            <person name="Zheng C.-J."/>
            <person name="Schuster L."/>
            <person name="Cowan T.M."/>
            <person name="Smanski M.J."/>
            <person name="Chevrette M.G."/>
            <person name="De Carvalho L.P.S."/>
            <person name="Shen B."/>
        </authorList>
    </citation>
    <scope>NUCLEOTIDE SEQUENCE [LARGE SCALE GENOMIC DNA]</scope>
    <source>
        <strain evidence="1 2">NPDC019708</strain>
    </source>
</reference>
<sequence length="206" mass="22858">MNWENNLRTADPEVLEIAQSDWDECRSYFTRETVRWADALRIAAFGGAEGGAECGHGARYLLPVELLLEMPGPLAAALAGVPLEPPEGPWPNWARTDHPIDWPALIAEDPGHLAWDRGMLEANMGASGDGVAAAYRLLDAHGLDPYMDVCLWFELDGRITVEPTAMWSEPGDLALSRQVDDVLVDSGRPRDLLRHEEAPWFWMLDA</sequence>
<organism evidence="1 2">
    <name type="scientific">Nocardia rhamnosiphila</name>
    <dbReference type="NCBI Taxonomy" id="426716"/>
    <lineage>
        <taxon>Bacteria</taxon>
        <taxon>Bacillati</taxon>
        <taxon>Actinomycetota</taxon>
        <taxon>Actinomycetes</taxon>
        <taxon>Mycobacteriales</taxon>
        <taxon>Nocardiaceae</taxon>
        <taxon>Nocardia</taxon>
    </lineage>
</organism>
<dbReference type="RefSeq" id="WP_356959891.1">
    <property type="nucleotide sequence ID" value="NZ_JBEYBD010000037.1"/>
</dbReference>